<evidence type="ECO:0000256" key="2">
    <source>
        <dbReference type="SAM" id="SignalP"/>
    </source>
</evidence>
<keyword evidence="1" id="KW-0812">Transmembrane</keyword>
<gene>
    <name evidence="5" type="ORF">NRE15_05560</name>
</gene>
<name>A0ABY5P8M6_9LACT</name>
<dbReference type="NCBIfam" id="NF033902">
    <property type="entry name" value="iso_D2_wall_anc"/>
    <property type="match status" value="1"/>
</dbReference>
<dbReference type="Gene3D" id="2.60.40.10">
    <property type="entry name" value="Immunoglobulins"/>
    <property type="match status" value="2"/>
</dbReference>
<evidence type="ECO:0000259" key="3">
    <source>
        <dbReference type="Pfam" id="PF16555"/>
    </source>
</evidence>
<dbReference type="InterPro" id="IPR041033">
    <property type="entry name" value="SpaA_PFL_dom_1"/>
</dbReference>
<dbReference type="InterPro" id="IPR048052">
    <property type="entry name" value="FM1-like"/>
</dbReference>
<dbReference type="InterPro" id="IPR026466">
    <property type="entry name" value="Fim_isopep_form_D2_dom"/>
</dbReference>
<dbReference type="Pfam" id="PF16555">
    <property type="entry name" value="GramPos_pilinD1"/>
    <property type="match status" value="1"/>
</dbReference>
<reference evidence="5 6" key="1">
    <citation type="submission" date="2022-08" db="EMBL/GenBank/DDBJ databases">
        <title>Aerococcaceae sp. nov isolated from spoiled eye mask.</title>
        <authorList>
            <person name="Zhou G."/>
            <person name="Xie X.-B."/>
            <person name="Shi Q.-S."/>
            <person name="Wang Y.-S."/>
            <person name="Wen X."/>
            <person name="Peng H."/>
            <person name="Yang X.-J."/>
            <person name="Tao H.-B."/>
            <person name="Huang X.-M."/>
        </authorList>
    </citation>
    <scope>NUCLEOTIDE SEQUENCE [LARGE SCALE GENOMIC DNA]</scope>
    <source>
        <strain evidence="6">DM20194951</strain>
    </source>
</reference>
<dbReference type="Pfam" id="PF17802">
    <property type="entry name" value="SpaA"/>
    <property type="match status" value="1"/>
</dbReference>
<evidence type="ECO:0000313" key="6">
    <source>
        <dbReference type="Proteomes" id="UP001315967"/>
    </source>
</evidence>
<evidence type="ECO:0000259" key="4">
    <source>
        <dbReference type="Pfam" id="PF17802"/>
    </source>
</evidence>
<feature type="signal peptide" evidence="2">
    <location>
        <begin position="1"/>
        <end position="27"/>
    </location>
</feature>
<protein>
    <submittedName>
        <fullName evidence="5">SpaH/EbpB family LPXTG-anchored major pilin</fullName>
    </submittedName>
</protein>
<feature type="domain" description="SpaA-like prealbumin fold" evidence="4">
    <location>
        <begin position="327"/>
        <end position="432"/>
    </location>
</feature>
<dbReference type="Gene3D" id="2.60.40.740">
    <property type="match status" value="1"/>
</dbReference>
<keyword evidence="2" id="KW-0732">Signal</keyword>
<proteinExistence type="predicted"/>
<dbReference type="InterPro" id="IPR032364">
    <property type="entry name" value="GramPos_pilinD1_N"/>
</dbReference>
<sequence>MKKRLSVMFALLSIVFSSLVSLTPVQAQTVPESTTVNIHKVVWDAEPSYQPIQNIDALDISHFGGNARWLAGAQFEYWAISEADYNSYSANNDGTTTGPASGTGTALALTDGNGHTSVSLPQGYYWFKEIETPGIDQQISTSFGLVLPFANADGSGYVDNLHIYPKNVSTTSLEKTVGNLVNMDSPYDIGEEITYYLEARIPAGVINKFEFTDTLSAGLEFVPGSAQVHFSPLAVTDVAALPAGSAISDTPNGNTWTFDLAASHADGLAANRGGYAYVSYRVKITEEAVVATDLANSVNLVIGREGQPDVDASDEPVTTDVHTGGKQFIKENRSNGEGLAGAEFVIRNEAGDFYNYDAAANVVTWGAQDTATILTSGADGRFEIKGLAYGEEGSDAATGATTYYLVETQAPDGFVIPAALADGLAFTVNASSYNETETELTVELAEGTVVNNSQAPIIPNTGGIGAIIFIVAGVLIIGLALFMIKKRFAND</sequence>
<evidence type="ECO:0000256" key="1">
    <source>
        <dbReference type="SAM" id="Phobius"/>
    </source>
</evidence>
<keyword evidence="6" id="KW-1185">Reference proteome</keyword>
<dbReference type="NCBIfam" id="TIGR04226">
    <property type="entry name" value="RrgB_K2N_iso_D2"/>
    <property type="match status" value="1"/>
</dbReference>
<dbReference type="InterPro" id="IPR013783">
    <property type="entry name" value="Ig-like_fold"/>
</dbReference>
<keyword evidence="1" id="KW-1133">Transmembrane helix</keyword>
<feature type="chain" id="PRO_5047508875" evidence="2">
    <location>
        <begin position="28"/>
        <end position="491"/>
    </location>
</feature>
<evidence type="ECO:0000313" key="5">
    <source>
        <dbReference type="EMBL" id="UUX35108.1"/>
    </source>
</evidence>
<accession>A0ABY5P8M6</accession>
<feature type="transmembrane region" description="Helical" evidence="1">
    <location>
        <begin position="463"/>
        <end position="484"/>
    </location>
</feature>
<dbReference type="Proteomes" id="UP001315967">
    <property type="component" value="Chromosome"/>
</dbReference>
<organism evidence="5 6">
    <name type="scientific">Fundicoccus culcitae</name>
    <dbReference type="NCBI Taxonomy" id="2969821"/>
    <lineage>
        <taxon>Bacteria</taxon>
        <taxon>Bacillati</taxon>
        <taxon>Bacillota</taxon>
        <taxon>Bacilli</taxon>
        <taxon>Lactobacillales</taxon>
        <taxon>Aerococcaceae</taxon>
        <taxon>Fundicoccus</taxon>
    </lineage>
</organism>
<dbReference type="EMBL" id="CP102453">
    <property type="protein sequence ID" value="UUX35108.1"/>
    <property type="molecule type" value="Genomic_DNA"/>
</dbReference>
<keyword evidence="1" id="KW-0472">Membrane</keyword>
<dbReference type="RefSeq" id="WP_313794601.1">
    <property type="nucleotide sequence ID" value="NZ_CP102453.1"/>
</dbReference>
<feature type="domain" description="Gram-positive pilin subunit D1 N-terminal" evidence="3">
    <location>
        <begin position="32"/>
        <end position="168"/>
    </location>
</feature>
<dbReference type="NCBIfam" id="TIGR01167">
    <property type="entry name" value="LPXTG_anchor"/>
    <property type="match status" value="1"/>
</dbReference>